<evidence type="ECO:0000256" key="1">
    <source>
        <dbReference type="SAM" id="Phobius"/>
    </source>
</evidence>
<feature type="transmembrane region" description="Helical" evidence="1">
    <location>
        <begin position="698"/>
        <end position="716"/>
    </location>
</feature>
<name>A0ABZ1CDS1_9BACT</name>
<dbReference type="RefSeq" id="WP_221029872.1">
    <property type="nucleotide sequence ID" value="NZ_CP139781.1"/>
</dbReference>
<evidence type="ECO:0000313" key="2">
    <source>
        <dbReference type="EMBL" id="WRQ89437.1"/>
    </source>
</evidence>
<keyword evidence="1" id="KW-0812">Transmembrane</keyword>
<dbReference type="Proteomes" id="UP000738431">
    <property type="component" value="Chromosome"/>
</dbReference>
<proteinExistence type="predicted"/>
<keyword evidence="1" id="KW-0472">Membrane</keyword>
<keyword evidence="1" id="KW-1133">Transmembrane helix</keyword>
<keyword evidence="3" id="KW-1185">Reference proteome</keyword>
<gene>
    <name evidence="2" type="ORF">K1X11_008450</name>
</gene>
<accession>A0ABZ1CDS1</accession>
<reference evidence="2 3" key="1">
    <citation type="submission" date="2021-08" db="EMBL/GenBank/DDBJ databases">
        <authorList>
            <person name="Zhang D."/>
            <person name="Zhang A."/>
            <person name="Wang L."/>
        </authorList>
    </citation>
    <scope>NUCLEOTIDE SEQUENCE [LARGE SCALE GENOMIC DNA]</scope>
    <source>
        <strain evidence="2 3">WL0086</strain>
    </source>
</reference>
<evidence type="ECO:0000313" key="3">
    <source>
        <dbReference type="Proteomes" id="UP000738431"/>
    </source>
</evidence>
<protein>
    <submittedName>
        <fullName evidence="2">Uncharacterized protein</fullName>
    </submittedName>
</protein>
<sequence>MRNWASYWSLPERVLPGRAAFDFKAHVVYFDPDWRLLWLHDGTVAGYVKDDWDSMNVEPGNYYHITGEIQLPAAELSLRDAVITALPPEPLPALKVDDLTDHQRFRDQFVEIEGLVESQSRADAQHLQLNLAAHGRRFSAWVLAPSDGESIFWTGSFVRLSGIYNARVTPADEFVSLEVMVGRESQVQFLSHLADAPRFEIPASPINSLTEAAPDQPVRIVGELVQQVPGQFVTVRGETGEAQVFTGQMTPLPLHTRVEAWGYPRAQSMQVELTQAFVRPAVAAPETVPPNGPVRQFTLSRRVLGLAPEVANEKLPVELDGVITWSHPESPFLYLQDTSGGIGVYVGSNHPEIPKFGTRVTLRGTTGLGDFAPVVIANSFTETGTIELPTARPITLDAAATGIYEAQWVSLTGYLHRVVPGANRTLLDLSTIAGDFRAVLPETFDFTDQEGAIVTVEGVCTALTDERGRVTSIRLWVPSREQLRIEIPFPENPFALPLVPLADFGRFGTVEYYRRHVRVTGTVLASTRDRVVLIQQGPSTLRLLRRDDHPLRAGDRVDAVGLPTRSDQSFALREAQIRVVGPGNPPAPHDLPNPRILHPEWEDRLVAVEAELLELAIVDSRPHLTLRSQDIVFEAQDRGLDPIDPDELRTGSRLRLSGIYHLQRNSLGDPESFNLHIDGARSVDVLSLPSAGPPHRSLYVGGFLVLMNAITLIWALRLRRHLHALT</sequence>
<organism evidence="2 3">
    <name type="scientific">Actomonas aquatica</name>
    <dbReference type="NCBI Taxonomy" id="2866162"/>
    <lineage>
        <taxon>Bacteria</taxon>
        <taxon>Pseudomonadati</taxon>
        <taxon>Verrucomicrobiota</taxon>
        <taxon>Opitutia</taxon>
        <taxon>Opitutales</taxon>
        <taxon>Opitutaceae</taxon>
        <taxon>Actomonas</taxon>
    </lineage>
</organism>
<dbReference type="EMBL" id="CP139781">
    <property type="protein sequence ID" value="WRQ89437.1"/>
    <property type="molecule type" value="Genomic_DNA"/>
</dbReference>
<reference evidence="2 3" key="2">
    <citation type="submission" date="2023-12" db="EMBL/GenBank/DDBJ databases">
        <title>Description of an unclassified Opitutus bacterium of Verrucomicrobiota.</title>
        <authorList>
            <person name="Zhang D.-F."/>
        </authorList>
    </citation>
    <scope>NUCLEOTIDE SEQUENCE [LARGE SCALE GENOMIC DNA]</scope>
    <source>
        <strain evidence="2 3">WL0086</strain>
    </source>
</reference>